<gene>
    <name evidence="3" type="primary">larC</name>
    <name evidence="3" type="ORF">ENT52_03610</name>
</gene>
<dbReference type="HAMAP" id="MF_01074">
    <property type="entry name" value="LarC"/>
    <property type="match status" value="1"/>
</dbReference>
<evidence type="ECO:0000256" key="2">
    <source>
        <dbReference type="HAMAP-Rule" id="MF_01074"/>
    </source>
</evidence>
<dbReference type="Gene3D" id="3.10.20.300">
    <property type="entry name" value="mk0293 like domain"/>
    <property type="match status" value="1"/>
</dbReference>
<accession>A0A7J3M3F8</accession>
<dbReference type="GO" id="GO:0016151">
    <property type="term" value="F:nickel cation binding"/>
    <property type="evidence" value="ECO:0007669"/>
    <property type="project" value="UniProtKB-UniRule"/>
</dbReference>
<dbReference type="GO" id="GO:0016829">
    <property type="term" value="F:lyase activity"/>
    <property type="evidence" value="ECO:0007669"/>
    <property type="project" value="UniProtKB-UniRule"/>
</dbReference>
<comment type="similarity">
    <text evidence="2">Belongs to the LarC family.</text>
</comment>
<keyword evidence="2" id="KW-0456">Lyase</keyword>
<dbReference type="PANTHER" id="PTHR36566">
    <property type="entry name" value="NICKEL INSERTION PROTEIN-RELATED"/>
    <property type="match status" value="1"/>
</dbReference>
<evidence type="ECO:0000256" key="1">
    <source>
        <dbReference type="ARBA" id="ARBA00022596"/>
    </source>
</evidence>
<dbReference type="EMBL" id="DSYZ01000079">
    <property type="protein sequence ID" value="HGT82794.1"/>
    <property type="molecule type" value="Genomic_DNA"/>
</dbReference>
<name>A0A7J3M3F8_ARCFL</name>
<sequence>MKVAIFDAFNGASGDMIIASLLGVTLKEQDLMKVVQSFSLELSFEIREVRKRGVVATRIEIEEKRKERKFVEVLELLERADIDAKVREDAKSIFEILAKAEGAVHGRDYRSAMFHEVGSDDAIFDVVCSAIGIRRLLDDGYRIFANPIRLGSGFVTTSHGTFPVPTPAVLEILKNSRLKVLFDGKGELLTPTATAILSYYCEGVFRYPLEVERISYGAGGYETEVPNVLRLILGFSELSDSVAVLETVVDDLSAEELGFALEKLREISLDVIAVPVVGKKSRSATLIKLITRLENAEEMALKLMKETGSLGVRIIPVYHRMIADREIKEKEVFLEDRRFKVRFKISKTLGTVKPEFEDVVKIAKELDMPIFKIYRLLRCEDVHTKRE</sequence>
<organism evidence="3">
    <name type="scientific">Archaeoglobus fulgidus</name>
    <dbReference type="NCBI Taxonomy" id="2234"/>
    <lineage>
        <taxon>Archaea</taxon>
        <taxon>Methanobacteriati</taxon>
        <taxon>Methanobacteriota</taxon>
        <taxon>Archaeoglobi</taxon>
        <taxon>Archaeoglobales</taxon>
        <taxon>Archaeoglobaceae</taxon>
        <taxon>Archaeoglobus</taxon>
    </lineage>
</organism>
<dbReference type="Gene3D" id="3.30.70.1380">
    <property type="entry name" value="Transcriptional regulatory protein pf0864 domain like"/>
    <property type="match status" value="1"/>
</dbReference>
<dbReference type="InterPro" id="IPR002822">
    <property type="entry name" value="Ni_insertion"/>
</dbReference>
<reference evidence="3" key="1">
    <citation type="journal article" date="2020" name="mSystems">
        <title>Genome- and Community-Level Interaction Insights into Carbon Utilization and Element Cycling Functions of Hydrothermarchaeota in Hydrothermal Sediment.</title>
        <authorList>
            <person name="Zhou Z."/>
            <person name="Liu Y."/>
            <person name="Xu W."/>
            <person name="Pan J."/>
            <person name="Luo Z.H."/>
            <person name="Li M."/>
        </authorList>
    </citation>
    <scope>NUCLEOTIDE SEQUENCE [LARGE SCALE GENOMIC DNA]</scope>
    <source>
        <strain evidence="3">SpSt-587</strain>
    </source>
</reference>
<dbReference type="PANTHER" id="PTHR36566:SF1">
    <property type="entry name" value="PYRIDINIUM-3,5-BISTHIOCARBOXYLIC ACID MONONUCLEOTIDE NICKEL INSERTION PROTEIN"/>
    <property type="match status" value="1"/>
</dbReference>
<dbReference type="AlphaFoldDB" id="A0A7J3M3F8"/>
<dbReference type="NCBIfam" id="TIGR00299">
    <property type="entry name" value="nickel pincer cofactor biosynthesis protein LarC"/>
    <property type="match status" value="1"/>
</dbReference>
<evidence type="ECO:0000313" key="3">
    <source>
        <dbReference type="EMBL" id="HGT82794.1"/>
    </source>
</evidence>
<keyword evidence="1 2" id="KW-0533">Nickel</keyword>
<protein>
    <recommendedName>
        <fullName evidence="2">Putative nickel insertion protein</fullName>
    </recommendedName>
</protein>
<comment type="caution">
    <text evidence="3">The sequence shown here is derived from an EMBL/GenBank/DDBJ whole genome shotgun (WGS) entry which is preliminary data.</text>
</comment>
<dbReference type="Pfam" id="PF01969">
    <property type="entry name" value="Ni_insertion"/>
    <property type="match status" value="1"/>
</dbReference>
<proteinExistence type="inferred from homology"/>